<feature type="compositionally biased region" description="Polar residues" evidence="1">
    <location>
        <begin position="64"/>
        <end position="73"/>
    </location>
</feature>
<evidence type="ECO:0000256" key="1">
    <source>
        <dbReference type="SAM" id="MobiDB-lite"/>
    </source>
</evidence>
<dbReference type="EMBL" id="BARS01004298">
    <property type="protein sequence ID" value="GAF75991.1"/>
    <property type="molecule type" value="Genomic_DNA"/>
</dbReference>
<protein>
    <submittedName>
        <fullName evidence="2">Uncharacterized protein</fullName>
    </submittedName>
</protein>
<name>X0SLK7_9ZZZZ</name>
<proteinExistence type="predicted"/>
<organism evidence="2">
    <name type="scientific">marine sediment metagenome</name>
    <dbReference type="NCBI Taxonomy" id="412755"/>
    <lineage>
        <taxon>unclassified sequences</taxon>
        <taxon>metagenomes</taxon>
        <taxon>ecological metagenomes</taxon>
    </lineage>
</organism>
<accession>X0SLK7</accession>
<evidence type="ECO:0000313" key="2">
    <source>
        <dbReference type="EMBL" id="GAF75991.1"/>
    </source>
</evidence>
<reference evidence="2" key="1">
    <citation type="journal article" date="2014" name="Front. Microbiol.">
        <title>High frequency of phylogenetically diverse reductive dehalogenase-homologous genes in deep subseafloor sedimentary metagenomes.</title>
        <authorList>
            <person name="Kawai M."/>
            <person name="Futagami T."/>
            <person name="Toyoda A."/>
            <person name="Takaki Y."/>
            <person name="Nishi S."/>
            <person name="Hori S."/>
            <person name="Arai W."/>
            <person name="Tsubouchi T."/>
            <person name="Morono Y."/>
            <person name="Uchiyama I."/>
            <person name="Ito T."/>
            <person name="Fujiyama A."/>
            <person name="Inagaki F."/>
            <person name="Takami H."/>
        </authorList>
    </citation>
    <scope>NUCLEOTIDE SEQUENCE</scope>
    <source>
        <strain evidence="2">Expedition CK06-06</strain>
    </source>
</reference>
<comment type="caution">
    <text evidence="2">The sequence shown here is derived from an EMBL/GenBank/DDBJ whole genome shotgun (WGS) entry which is preliminary data.</text>
</comment>
<dbReference type="AlphaFoldDB" id="X0SLK7"/>
<feature type="non-terminal residue" evidence="2">
    <location>
        <position position="1"/>
    </location>
</feature>
<sequence>SKRAYTEYASDDLKELLETDKYISIRNEPAFIDMLAQIGKKNMDDTFVKGDGQVAEKKDDYTPASPNSPQMYSNMDGEEGAKARAWFRINKQFKFDRTD</sequence>
<gene>
    <name evidence="2" type="ORF">S01H1_08369</name>
</gene>
<feature type="region of interest" description="Disordered" evidence="1">
    <location>
        <begin position="53"/>
        <end position="77"/>
    </location>
</feature>